<dbReference type="KEGG" id="pmx:PERMA_0868"/>
<comment type="similarity">
    <text evidence="4">Belongs to the MqnA/MqnD family. MqnD subfamily.</text>
</comment>
<dbReference type="EMBL" id="CP001230">
    <property type="protein sequence ID" value="ACO03489.1"/>
    <property type="molecule type" value="Genomic_DNA"/>
</dbReference>
<organism evidence="5 6">
    <name type="scientific">Persephonella marina (strain DSM 14350 / EX-H1)</name>
    <dbReference type="NCBI Taxonomy" id="123214"/>
    <lineage>
        <taxon>Bacteria</taxon>
        <taxon>Pseudomonadati</taxon>
        <taxon>Aquificota</taxon>
        <taxon>Aquificia</taxon>
        <taxon>Aquificales</taxon>
        <taxon>Hydrogenothermaceae</taxon>
        <taxon>Persephonella</taxon>
    </lineage>
</organism>
<comment type="catalytic activity">
    <reaction evidence="4">
        <text>cyclic dehypoxanthinylfutalosinate = 1,4-dihydroxy-6-naphthoate + dihydroxyacetone</text>
        <dbReference type="Rhea" id="RHEA:33087"/>
        <dbReference type="ChEBI" id="CHEBI:16016"/>
        <dbReference type="ChEBI" id="CHEBI:64254"/>
        <dbReference type="ChEBI" id="CHEBI:64270"/>
        <dbReference type="EC" id="4.1.99.29"/>
    </reaction>
</comment>
<reference evidence="5 6" key="1">
    <citation type="journal article" date="2009" name="J. Bacteriol.">
        <title>Complete and draft genome sequences of six members of the Aquificales.</title>
        <authorList>
            <person name="Reysenbach A.L."/>
            <person name="Hamamura N."/>
            <person name="Podar M."/>
            <person name="Griffiths E."/>
            <person name="Ferreira S."/>
            <person name="Hochstein R."/>
            <person name="Heidelberg J."/>
            <person name="Johnson J."/>
            <person name="Mead D."/>
            <person name="Pohorille A."/>
            <person name="Sarmiento M."/>
            <person name="Schweighofer K."/>
            <person name="Seshadri R."/>
            <person name="Voytek M.A."/>
        </authorList>
    </citation>
    <scope>NUCLEOTIDE SEQUENCE [LARGE SCALE GENOMIC DNA]</scope>
    <source>
        <strain evidence="6">DSM 14350 / EX-H1</strain>
    </source>
</reference>
<dbReference type="HAMAP" id="MF_00996">
    <property type="entry name" value="MqnD"/>
    <property type="match status" value="1"/>
</dbReference>
<dbReference type="Proteomes" id="UP000001366">
    <property type="component" value="Chromosome"/>
</dbReference>
<dbReference type="InterPro" id="IPR003773">
    <property type="entry name" value="Menaquinone_biosynth"/>
</dbReference>
<dbReference type="EC" id="4.1.99.29" evidence="4"/>
<dbReference type="Gene3D" id="3.40.190.10">
    <property type="entry name" value="Periplasmic binding protein-like II"/>
    <property type="match status" value="2"/>
</dbReference>
<dbReference type="AlphaFoldDB" id="C0QPQ9"/>
<dbReference type="HOGENOM" id="CLU_070326_0_0_0"/>
<dbReference type="InterPro" id="IPR030869">
    <property type="entry name" value="MqnD"/>
</dbReference>
<dbReference type="SUPFAM" id="SSF53850">
    <property type="entry name" value="Periplasmic binding protein-like II"/>
    <property type="match status" value="1"/>
</dbReference>
<feature type="active site" description="Proton acceptor" evidence="4">
    <location>
        <position position="156"/>
    </location>
</feature>
<name>C0QPQ9_PERMH</name>
<evidence type="ECO:0000313" key="5">
    <source>
        <dbReference type="EMBL" id="ACO03489.1"/>
    </source>
</evidence>
<dbReference type="RefSeq" id="WP_012675728.1">
    <property type="nucleotide sequence ID" value="NC_012440.1"/>
</dbReference>
<gene>
    <name evidence="4" type="primary">mqnD</name>
    <name evidence="5" type="ordered locus">PERMA_0868</name>
</gene>
<dbReference type="STRING" id="123214.PERMA_0868"/>
<evidence type="ECO:0000256" key="2">
    <source>
        <dbReference type="ARBA" id="ARBA00022428"/>
    </source>
</evidence>
<comment type="function">
    <text evidence="4">Catalyzes the conversion of cyclic dehypoxanthine futalosine (cyclic DHFL) into 1,4-dihydroxy-6-naphthoate, a step in the biosynthesis of menaquinone (MK, vitamin K2).</text>
</comment>
<dbReference type="CDD" id="cd13636">
    <property type="entry name" value="PBP2_Af1704"/>
    <property type="match status" value="1"/>
</dbReference>
<comment type="pathway">
    <text evidence="1 4">Quinol/quinone metabolism; menaquinone biosynthesis.</text>
</comment>
<evidence type="ECO:0000313" key="6">
    <source>
        <dbReference type="Proteomes" id="UP000001366"/>
    </source>
</evidence>
<dbReference type="GO" id="GO:0009234">
    <property type="term" value="P:menaquinone biosynthetic process"/>
    <property type="evidence" value="ECO:0007669"/>
    <property type="project" value="UniProtKB-UniRule"/>
</dbReference>
<keyword evidence="6" id="KW-1185">Reference proteome</keyword>
<dbReference type="Pfam" id="PF02621">
    <property type="entry name" value="VitK2_biosynth"/>
    <property type="match status" value="1"/>
</dbReference>
<dbReference type="UniPathway" id="UPA00079"/>
<dbReference type="PANTHER" id="PTHR37167:SF1">
    <property type="entry name" value="1,4-DIHYDROXY-6-NAPHTOATE SYNTHASE"/>
    <property type="match status" value="1"/>
</dbReference>
<dbReference type="PaxDb" id="123214-PERMA_0868"/>
<sequence length="284" mass="32054">MAIKEEKMVIHVAHSPDSDDAFMFYAINQNKIDTKGYRFIDVLSDIETLNQKALKGVYEVSAISIHAFPYVADKYALLSSGASMGDNYGPMIVARESFDVSELKNKKIAVPGKLTSAFLALELFLETSDFDYEVIDFDEIIPAVKEGKVDAGLIIHEGQLTYQDEGLVCIVDLGKWWYEKTGGLPLPLGGNVIRKDLGEEVMKEVSEILRESIKYSLEHRDEAVEYALKYARGMTKEKADRFIGMYVNELTVDYGERGRKAIELFLKEAYEKGFIDTLPEIKFV</sequence>
<dbReference type="PANTHER" id="PTHR37167">
    <property type="entry name" value="1,4-DIHYDROXY-6-NAPHTOATE SYNTHASE"/>
    <property type="match status" value="1"/>
</dbReference>
<keyword evidence="2 4" id="KW-0474">Menaquinone biosynthesis</keyword>
<dbReference type="eggNOG" id="COG2107">
    <property type="taxonomic scope" value="Bacteria"/>
</dbReference>
<feature type="binding site" evidence="4">
    <location>
        <begin position="116"/>
        <end position="117"/>
    </location>
    <ligand>
        <name>substrate</name>
    </ligand>
</feature>
<accession>C0QPQ9</accession>
<evidence type="ECO:0000256" key="1">
    <source>
        <dbReference type="ARBA" id="ARBA00004863"/>
    </source>
</evidence>
<comment type="caution">
    <text evidence="4">Lacks conserved residue(s) required for the propagation of feature annotation.</text>
</comment>
<evidence type="ECO:0000256" key="4">
    <source>
        <dbReference type="HAMAP-Rule" id="MF_00996"/>
    </source>
</evidence>
<dbReference type="GO" id="GO:0016830">
    <property type="term" value="F:carbon-carbon lyase activity"/>
    <property type="evidence" value="ECO:0007669"/>
    <property type="project" value="UniProtKB-UniRule"/>
</dbReference>
<evidence type="ECO:0000256" key="3">
    <source>
        <dbReference type="ARBA" id="ARBA00023239"/>
    </source>
</evidence>
<protein>
    <recommendedName>
        <fullName evidence="4">1,4-dihydroxy-6-naphtoate synthase</fullName>
        <ecNumber evidence="4">4.1.99.29</ecNumber>
    </recommendedName>
    <alternativeName>
        <fullName evidence="4">Menaquinone biosynthetic enzyme MqnD</fullName>
    </alternativeName>
</protein>
<keyword evidence="3 4" id="KW-0456">Lyase</keyword>
<proteinExistence type="inferred from homology"/>